<keyword evidence="1" id="KW-0282">Flagellum</keyword>
<dbReference type="EMBL" id="CP073910">
    <property type="protein sequence ID" value="QUT05838.1"/>
    <property type="molecule type" value="Genomic_DNA"/>
</dbReference>
<keyword evidence="1" id="KW-0969">Cilium</keyword>
<protein>
    <submittedName>
        <fullName evidence="1">Flagellar motor protein</fullName>
    </submittedName>
</protein>
<keyword evidence="2" id="KW-1185">Reference proteome</keyword>
<name>A0A975K850_9SPHN</name>
<accession>A0A975K850</accession>
<evidence type="ECO:0000313" key="2">
    <source>
        <dbReference type="Proteomes" id="UP000681425"/>
    </source>
</evidence>
<dbReference type="Gene3D" id="3.30.1330.60">
    <property type="entry name" value="OmpA-like domain"/>
    <property type="match status" value="1"/>
</dbReference>
<proteinExistence type="predicted"/>
<dbReference type="InterPro" id="IPR036737">
    <property type="entry name" value="OmpA-like_sf"/>
</dbReference>
<reference evidence="1" key="1">
    <citation type="submission" date="2021-04" db="EMBL/GenBank/DDBJ databases">
        <title>Isolation of p-tert-butylphenol degrading bacteria Sphingobium phenoxybenzoativorans Tas13 from active sludge.</title>
        <authorList>
            <person name="Li Y."/>
        </authorList>
    </citation>
    <scope>NUCLEOTIDE SEQUENCE</scope>
    <source>
        <strain evidence="1">Tas13</strain>
    </source>
</reference>
<dbReference type="Proteomes" id="UP000681425">
    <property type="component" value="Chromosome"/>
</dbReference>
<organism evidence="1 2">
    <name type="scientific">Sphingobium phenoxybenzoativorans</name>
    <dbReference type="NCBI Taxonomy" id="1592790"/>
    <lineage>
        <taxon>Bacteria</taxon>
        <taxon>Pseudomonadati</taxon>
        <taxon>Pseudomonadota</taxon>
        <taxon>Alphaproteobacteria</taxon>
        <taxon>Sphingomonadales</taxon>
        <taxon>Sphingomonadaceae</taxon>
        <taxon>Sphingobium</taxon>
    </lineage>
</organism>
<dbReference type="AlphaFoldDB" id="A0A975K850"/>
<keyword evidence="1" id="KW-0966">Cell projection</keyword>
<sequence length="166" mass="17495">MGDRRARLAVSFADLCLLLLGFFVLLQASGDRSKAVLQGVGEQFGATYAAPKTDLAQWRAADLFEPGEAVLTAAGNARIFKAGQHFAKGEGKVELTSVGQDRNGQNGAIRRFDAWDLAAARLGAVARTLKSAGVPDRKLIIRGLDQAAGEGKGQIIRLGFSPAASQ</sequence>
<dbReference type="KEGG" id="spph:KFK14_23370"/>
<dbReference type="RefSeq" id="WP_212609338.1">
    <property type="nucleotide sequence ID" value="NZ_CP073910.1"/>
</dbReference>
<gene>
    <name evidence="1" type="ORF">KFK14_23370</name>
</gene>
<evidence type="ECO:0000313" key="1">
    <source>
        <dbReference type="EMBL" id="QUT05838.1"/>
    </source>
</evidence>